<feature type="transmembrane region" description="Helical" evidence="1">
    <location>
        <begin position="178"/>
        <end position="197"/>
    </location>
</feature>
<dbReference type="AlphaFoldDB" id="A0A9P0XJI7"/>
<proteinExistence type="predicted"/>
<evidence type="ECO:0000256" key="1">
    <source>
        <dbReference type="SAM" id="Phobius"/>
    </source>
</evidence>
<feature type="transmembrane region" description="Helical" evidence="1">
    <location>
        <begin position="48"/>
        <end position="68"/>
    </location>
</feature>
<keyword evidence="4" id="KW-1185">Reference proteome</keyword>
<organism evidence="3 4">
    <name type="scientific">Pieris brassicae</name>
    <name type="common">White butterfly</name>
    <name type="synonym">Large white butterfly</name>
    <dbReference type="NCBI Taxonomy" id="7116"/>
    <lineage>
        <taxon>Eukaryota</taxon>
        <taxon>Metazoa</taxon>
        <taxon>Ecdysozoa</taxon>
        <taxon>Arthropoda</taxon>
        <taxon>Hexapoda</taxon>
        <taxon>Insecta</taxon>
        <taxon>Pterygota</taxon>
        <taxon>Neoptera</taxon>
        <taxon>Endopterygota</taxon>
        <taxon>Lepidoptera</taxon>
        <taxon>Glossata</taxon>
        <taxon>Ditrysia</taxon>
        <taxon>Papilionoidea</taxon>
        <taxon>Pieridae</taxon>
        <taxon>Pierinae</taxon>
        <taxon>Pieris</taxon>
    </lineage>
</organism>
<keyword evidence="1" id="KW-0472">Membrane</keyword>
<protein>
    <recommendedName>
        <fullName evidence="5">Solute carrier family 35 member F6</fullName>
    </recommendedName>
</protein>
<dbReference type="SUPFAM" id="SSF103481">
    <property type="entry name" value="Multidrug resistance efflux transporter EmrE"/>
    <property type="match status" value="1"/>
</dbReference>
<feature type="transmembrane region" description="Helical" evidence="1">
    <location>
        <begin position="318"/>
        <end position="335"/>
    </location>
</feature>
<dbReference type="EMBL" id="CALOZG010000087">
    <property type="protein sequence ID" value="CAH4038835.1"/>
    <property type="molecule type" value="Genomic_DNA"/>
</dbReference>
<feature type="signal peptide" evidence="2">
    <location>
        <begin position="1"/>
        <end position="19"/>
    </location>
</feature>
<feature type="transmembrane region" description="Helical" evidence="1">
    <location>
        <begin position="89"/>
        <end position="111"/>
    </location>
</feature>
<feature type="transmembrane region" description="Helical" evidence="1">
    <location>
        <begin position="117"/>
        <end position="136"/>
    </location>
</feature>
<keyword evidence="2" id="KW-0732">Signal</keyword>
<sequence length="360" mass="39723">MAFCQYQLLLAVLLVGTGSLNTLCTNCANQMMSKGSDGVERLFDHPFLQAAAMFGGEALCLLAFKVVYVLSRNSELNVLTKGNRNFNRIILLPAAMFDLFSTAVMYIGLTYTYPRSLLMFRGSVVLFVGVLSTVFLHKHILLKEWHGMAHVMVGFMIVGVTDVIFASSKDHKGQNSLLTGDMLIIISQVIAACQMVYEEKFLSDLDIPPLQAVGWEGIFGFSMLSILLFIFYWVPAPHLLGHGPNGTIGDAIDGLVQIGNNHLLLCAVLGSIISVALFSFAGISITKKRSATHRMVLDSIRTIVIWIVSVSVKWQEFYSLHIVGFAVLVLGMCKYNGLLTCNDRTYDDEDDDDDLSDLNI</sequence>
<comment type="caution">
    <text evidence="3">The sequence shown here is derived from an EMBL/GenBank/DDBJ whole genome shotgun (WGS) entry which is preliminary data.</text>
</comment>
<dbReference type="PANTHER" id="PTHR13146:SF0">
    <property type="entry name" value="SOLUTE CARRIER FAMILY 35 MEMBER F6"/>
    <property type="match status" value="1"/>
</dbReference>
<feature type="transmembrane region" description="Helical" evidence="1">
    <location>
        <begin position="262"/>
        <end position="283"/>
    </location>
</feature>
<dbReference type="GO" id="GO:0016020">
    <property type="term" value="C:membrane"/>
    <property type="evidence" value="ECO:0007669"/>
    <property type="project" value="TreeGrafter"/>
</dbReference>
<keyword evidence="1" id="KW-1133">Transmembrane helix</keyword>
<reference evidence="3" key="1">
    <citation type="submission" date="2022-05" db="EMBL/GenBank/DDBJ databases">
        <authorList>
            <person name="Okamura Y."/>
        </authorList>
    </citation>
    <scope>NUCLEOTIDE SEQUENCE</scope>
</reference>
<accession>A0A9P0XJI7</accession>
<dbReference type="InterPro" id="IPR037185">
    <property type="entry name" value="EmrE-like"/>
</dbReference>
<evidence type="ECO:0000313" key="3">
    <source>
        <dbReference type="EMBL" id="CAH4038835.1"/>
    </source>
</evidence>
<evidence type="ECO:0000313" key="4">
    <source>
        <dbReference type="Proteomes" id="UP001152562"/>
    </source>
</evidence>
<feature type="transmembrane region" description="Helical" evidence="1">
    <location>
        <begin position="148"/>
        <end position="166"/>
    </location>
</feature>
<feature type="chain" id="PRO_5040376408" description="Solute carrier family 35 member F6" evidence="2">
    <location>
        <begin position="20"/>
        <end position="360"/>
    </location>
</feature>
<gene>
    <name evidence="3" type="ORF">PIBRA_LOCUS14323</name>
</gene>
<name>A0A9P0XJI7_PIEBR</name>
<evidence type="ECO:0008006" key="5">
    <source>
        <dbReference type="Google" id="ProtNLM"/>
    </source>
</evidence>
<dbReference type="Proteomes" id="UP001152562">
    <property type="component" value="Unassembled WGS sequence"/>
</dbReference>
<dbReference type="PANTHER" id="PTHR13146">
    <property type="match status" value="1"/>
</dbReference>
<keyword evidence="1" id="KW-0812">Transmembrane</keyword>
<evidence type="ECO:0000256" key="2">
    <source>
        <dbReference type="SAM" id="SignalP"/>
    </source>
</evidence>
<feature type="transmembrane region" description="Helical" evidence="1">
    <location>
        <begin position="217"/>
        <end position="234"/>
    </location>
</feature>